<comment type="caution">
    <text evidence="1">The sequence shown here is derived from an EMBL/GenBank/DDBJ whole genome shotgun (WGS) entry which is preliminary data.</text>
</comment>
<evidence type="ECO:0000313" key="1">
    <source>
        <dbReference type="EMBL" id="KAK1891942.1"/>
    </source>
</evidence>
<gene>
    <name evidence="1" type="ORF">KUDE01_007020</name>
</gene>
<accession>A0AAD9BX01</accession>
<keyword evidence="2" id="KW-1185">Reference proteome</keyword>
<protein>
    <submittedName>
        <fullName evidence="1">Trehalose-6-phosphate synthase</fullName>
    </submittedName>
</protein>
<dbReference type="AlphaFoldDB" id="A0AAD9BX01"/>
<sequence length="84" mass="9368">MNKRKLSFKWFGSLTNLSIRRPSEKANIRQAQSMMGALAVPNQQQGNNQWMTWTTASAAPATPAPARCTHMWALCPAPRNGRRA</sequence>
<dbReference type="Proteomes" id="UP001228049">
    <property type="component" value="Unassembled WGS sequence"/>
</dbReference>
<organism evidence="1 2">
    <name type="scientific">Dissostichus eleginoides</name>
    <name type="common">Patagonian toothfish</name>
    <name type="synonym">Dissostichus amissus</name>
    <dbReference type="NCBI Taxonomy" id="100907"/>
    <lineage>
        <taxon>Eukaryota</taxon>
        <taxon>Metazoa</taxon>
        <taxon>Chordata</taxon>
        <taxon>Craniata</taxon>
        <taxon>Vertebrata</taxon>
        <taxon>Euteleostomi</taxon>
        <taxon>Actinopterygii</taxon>
        <taxon>Neopterygii</taxon>
        <taxon>Teleostei</taxon>
        <taxon>Neoteleostei</taxon>
        <taxon>Acanthomorphata</taxon>
        <taxon>Eupercaria</taxon>
        <taxon>Perciformes</taxon>
        <taxon>Notothenioidei</taxon>
        <taxon>Nototheniidae</taxon>
        <taxon>Dissostichus</taxon>
    </lineage>
</organism>
<proteinExistence type="predicted"/>
<evidence type="ECO:0000313" key="2">
    <source>
        <dbReference type="Proteomes" id="UP001228049"/>
    </source>
</evidence>
<dbReference type="EMBL" id="JASDAP010000013">
    <property type="protein sequence ID" value="KAK1891942.1"/>
    <property type="molecule type" value="Genomic_DNA"/>
</dbReference>
<name>A0AAD9BX01_DISEL</name>
<reference evidence="1" key="1">
    <citation type="submission" date="2023-04" db="EMBL/GenBank/DDBJ databases">
        <title>Chromosome-level genome of Chaenocephalus aceratus.</title>
        <authorList>
            <person name="Park H."/>
        </authorList>
    </citation>
    <scope>NUCLEOTIDE SEQUENCE</scope>
    <source>
        <strain evidence="1">DE</strain>
        <tissue evidence="1">Muscle</tissue>
    </source>
</reference>